<sequence length="285" mass="31864">MEIQAFTDEGHTWTVTYVVYDPDSKDAVVIDPILDLDTTPWRTSTESINQLIEFIGENALNVHWVMDTHVHADHMTGAGELKRRLGAPMAISTRICQIQEIFKQAFNLGEGFPTDGSQFDRLLNDGDELHAGNLTFKVLHTPGHTPACCTYSIGDALFSGDALLMPDIGVARCDFPDGSPADLYNSIKNRLYEHPNSTRVFVGHDYPKQRQFQYQTTIGQSKAFNCDLPNGISQEEFIAKINKRDSELPAPRLLFPSLQVNINAGELPKPENNEIAYLKVPLNFL</sequence>
<accession>A0A3B0YK33</accession>
<reference evidence="3" key="1">
    <citation type="submission" date="2018-06" db="EMBL/GenBank/DDBJ databases">
        <authorList>
            <person name="Zhirakovskaya E."/>
        </authorList>
    </citation>
    <scope>NUCLEOTIDE SEQUENCE</scope>
</reference>
<dbReference type="InterPro" id="IPR051682">
    <property type="entry name" value="Mito_Persulfide_Diox"/>
</dbReference>
<evidence type="ECO:0000259" key="2">
    <source>
        <dbReference type="SMART" id="SM00849"/>
    </source>
</evidence>
<dbReference type="GO" id="GO:0050313">
    <property type="term" value="F:sulfur dioxygenase activity"/>
    <property type="evidence" value="ECO:0007669"/>
    <property type="project" value="InterPro"/>
</dbReference>
<dbReference type="PANTHER" id="PTHR43084:SF1">
    <property type="entry name" value="PERSULFIDE DIOXYGENASE ETHE1, MITOCHONDRIAL"/>
    <property type="match status" value="1"/>
</dbReference>
<feature type="domain" description="Metallo-beta-lactamase" evidence="2">
    <location>
        <begin position="13"/>
        <end position="204"/>
    </location>
</feature>
<dbReference type="GO" id="GO:0006749">
    <property type="term" value="P:glutathione metabolic process"/>
    <property type="evidence" value="ECO:0007669"/>
    <property type="project" value="InterPro"/>
</dbReference>
<dbReference type="Pfam" id="PF00753">
    <property type="entry name" value="Lactamase_B"/>
    <property type="match status" value="1"/>
</dbReference>
<dbReference type="InterPro" id="IPR001279">
    <property type="entry name" value="Metallo-B-lactamas"/>
</dbReference>
<dbReference type="CDD" id="cd07724">
    <property type="entry name" value="POD-like_MBL-fold"/>
    <property type="match status" value="1"/>
</dbReference>
<dbReference type="GO" id="GO:0070813">
    <property type="term" value="P:hydrogen sulfide metabolic process"/>
    <property type="evidence" value="ECO:0007669"/>
    <property type="project" value="TreeGrafter"/>
</dbReference>
<dbReference type="SMART" id="SM00849">
    <property type="entry name" value="Lactamase_B"/>
    <property type="match status" value="1"/>
</dbReference>
<evidence type="ECO:0000313" key="3">
    <source>
        <dbReference type="EMBL" id="VAW76483.1"/>
    </source>
</evidence>
<protein>
    <submittedName>
        <fullName evidence="3">MBL-fold metallo-hydrolase superfamily</fullName>
    </submittedName>
</protein>
<dbReference type="Gene3D" id="3.60.15.10">
    <property type="entry name" value="Ribonuclease Z/Hydroxyacylglutathione hydrolase-like"/>
    <property type="match status" value="1"/>
</dbReference>
<gene>
    <name evidence="3" type="ORF">MNBD_GAMMA13-1778</name>
</gene>
<dbReference type="AlphaFoldDB" id="A0A3B0YK33"/>
<dbReference type="InterPro" id="IPR036866">
    <property type="entry name" value="RibonucZ/Hydroxyglut_hydro"/>
</dbReference>
<dbReference type="GO" id="GO:0016787">
    <property type="term" value="F:hydrolase activity"/>
    <property type="evidence" value="ECO:0007669"/>
    <property type="project" value="UniProtKB-KW"/>
</dbReference>
<organism evidence="3">
    <name type="scientific">hydrothermal vent metagenome</name>
    <dbReference type="NCBI Taxonomy" id="652676"/>
    <lineage>
        <taxon>unclassified sequences</taxon>
        <taxon>metagenomes</taxon>
        <taxon>ecological metagenomes</taxon>
    </lineage>
</organism>
<dbReference type="SUPFAM" id="SSF56281">
    <property type="entry name" value="Metallo-hydrolase/oxidoreductase"/>
    <property type="match status" value="1"/>
</dbReference>
<dbReference type="InterPro" id="IPR044528">
    <property type="entry name" value="POD-like_MBL-fold"/>
</dbReference>
<dbReference type="GO" id="GO:0046872">
    <property type="term" value="F:metal ion binding"/>
    <property type="evidence" value="ECO:0007669"/>
    <property type="project" value="UniProtKB-KW"/>
</dbReference>
<keyword evidence="1" id="KW-0479">Metal-binding</keyword>
<dbReference type="PANTHER" id="PTHR43084">
    <property type="entry name" value="PERSULFIDE DIOXYGENASE ETHE1"/>
    <property type="match status" value="1"/>
</dbReference>
<proteinExistence type="predicted"/>
<keyword evidence="3" id="KW-0378">Hydrolase</keyword>
<name>A0A3B0YK33_9ZZZZ</name>
<evidence type="ECO:0000256" key="1">
    <source>
        <dbReference type="ARBA" id="ARBA00022723"/>
    </source>
</evidence>
<dbReference type="EMBL" id="UOFK01000098">
    <property type="protein sequence ID" value="VAW76483.1"/>
    <property type="molecule type" value="Genomic_DNA"/>
</dbReference>